<gene>
    <name evidence="2" type="ORF">AYBTSS11_LOCUS28389</name>
</gene>
<dbReference type="Gramene" id="rna-AYBTSS11_LOCUS28389">
    <property type="protein sequence ID" value="CAJ1976253.1"/>
    <property type="gene ID" value="gene-AYBTSS11_LOCUS28389"/>
</dbReference>
<sequence>MVDLMAAADPVVLRGVVKFAVNLSHEELHSYLFSQVAPSHEKETDSEKRPCVGKRSVSISASVTEDNHE</sequence>
<reference evidence="2" key="1">
    <citation type="submission" date="2023-10" db="EMBL/GenBank/DDBJ databases">
        <authorList>
            <person name="Domelevo Entfellner J.-B."/>
        </authorList>
    </citation>
    <scope>NUCLEOTIDE SEQUENCE</scope>
</reference>
<name>A0AA86VUJ5_9FABA</name>
<evidence type="ECO:0000313" key="3">
    <source>
        <dbReference type="Proteomes" id="UP001189624"/>
    </source>
</evidence>
<evidence type="ECO:0000256" key="1">
    <source>
        <dbReference type="SAM" id="MobiDB-lite"/>
    </source>
</evidence>
<dbReference type="Proteomes" id="UP001189624">
    <property type="component" value="Chromosome 10"/>
</dbReference>
<feature type="compositionally biased region" description="Basic and acidic residues" evidence="1">
    <location>
        <begin position="39"/>
        <end position="50"/>
    </location>
</feature>
<organism evidence="2 3">
    <name type="scientific">Sphenostylis stenocarpa</name>
    <dbReference type="NCBI Taxonomy" id="92480"/>
    <lineage>
        <taxon>Eukaryota</taxon>
        <taxon>Viridiplantae</taxon>
        <taxon>Streptophyta</taxon>
        <taxon>Embryophyta</taxon>
        <taxon>Tracheophyta</taxon>
        <taxon>Spermatophyta</taxon>
        <taxon>Magnoliopsida</taxon>
        <taxon>eudicotyledons</taxon>
        <taxon>Gunneridae</taxon>
        <taxon>Pentapetalae</taxon>
        <taxon>rosids</taxon>
        <taxon>fabids</taxon>
        <taxon>Fabales</taxon>
        <taxon>Fabaceae</taxon>
        <taxon>Papilionoideae</taxon>
        <taxon>50 kb inversion clade</taxon>
        <taxon>NPAAA clade</taxon>
        <taxon>indigoferoid/millettioid clade</taxon>
        <taxon>Phaseoleae</taxon>
        <taxon>Sphenostylis</taxon>
    </lineage>
</organism>
<proteinExistence type="predicted"/>
<evidence type="ECO:0000313" key="2">
    <source>
        <dbReference type="EMBL" id="CAJ1976253.1"/>
    </source>
</evidence>
<accession>A0AA86VUJ5</accession>
<protein>
    <submittedName>
        <fullName evidence="2">Uncharacterized protein</fullName>
    </submittedName>
</protein>
<keyword evidence="3" id="KW-1185">Reference proteome</keyword>
<dbReference type="EMBL" id="OY731407">
    <property type="protein sequence ID" value="CAJ1976253.1"/>
    <property type="molecule type" value="Genomic_DNA"/>
</dbReference>
<feature type="compositionally biased region" description="Polar residues" evidence="1">
    <location>
        <begin position="57"/>
        <end position="69"/>
    </location>
</feature>
<dbReference type="AlphaFoldDB" id="A0AA86VUJ5"/>
<feature type="region of interest" description="Disordered" evidence="1">
    <location>
        <begin position="36"/>
        <end position="69"/>
    </location>
</feature>